<dbReference type="InterPro" id="IPR036188">
    <property type="entry name" value="FAD/NAD-bd_sf"/>
</dbReference>
<dbReference type="GO" id="GO:0050660">
    <property type="term" value="F:flavin adenine dinucleotide binding"/>
    <property type="evidence" value="ECO:0007669"/>
    <property type="project" value="InterPro"/>
</dbReference>
<gene>
    <name evidence="8" type="ORF">SCLCIDRAFT_116175</name>
</gene>
<dbReference type="InterPro" id="IPR045170">
    <property type="entry name" value="MTOX"/>
</dbReference>
<dbReference type="AlphaFoldDB" id="A0A0C3DTJ5"/>
<comment type="similarity">
    <text evidence="2">Belongs to the MSOX/MTOX family.</text>
</comment>
<comment type="cofactor">
    <cofactor evidence="1">
        <name>FAD</name>
        <dbReference type="ChEBI" id="CHEBI:57692"/>
    </cofactor>
</comment>
<dbReference type="EMBL" id="KN822031">
    <property type="protein sequence ID" value="KIM63945.1"/>
    <property type="molecule type" value="Genomic_DNA"/>
</dbReference>
<dbReference type="PANTHER" id="PTHR10961">
    <property type="entry name" value="PEROXISOMAL SARCOSINE OXIDASE"/>
    <property type="match status" value="1"/>
</dbReference>
<reference evidence="9" key="2">
    <citation type="submission" date="2015-01" db="EMBL/GenBank/DDBJ databases">
        <title>Evolutionary Origins and Diversification of the Mycorrhizal Mutualists.</title>
        <authorList>
            <consortium name="DOE Joint Genome Institute"/>
            <consortium name="Mycorrhizal Genomics Consortium"/>
            <person name="Kohler A."/>
            <person name="Kuo A."/>
            <person name="Nagy L.G."/>
            <person name="Floudas D."/>
            <person name="Copeland A."/>
            <person name="Barry K.W."/>
            <person name="Cichocki N."/>
            <person name="Veneault-Fourrey C."/>
            <person name="LaButti K."/>
            <person name="Lindquist E.A."/>
            <person name="Lipzen A."/>
            <person name="Lundell T."/>
            <person name="Morin E."/>
            <person name="Murat C."/>
            <person name="Riley R."/>
            <person name="Ohm R."/>
            <person name="Sun H."/>
            <person name="Tunlid A."/>
            <person name="Henrissat B."/>
            <person name="Grigoriev I.V."/>
            <person name="Hibbett D.S."/>
            <person name="Martin F."/>
        </authorList>
    </citation>
    <scope>NUCLEOTIDE SEQUENCE [LARGE SCALE GENOMIC DNA]</scope>
    <source>
        <strain evidence="9">Foug A</strain>
    </source>
</reference>
<dbReference type="GO" id="GO:0008115">
    <property type="term" value="F:sarcosine oxidase activity"/>
    <property type="evidence" value="ECO:0007669"/>
    <property type="project" value="TreeGrafter"/>
</dbReference>
<organism evidence="8 9">
    <name type="scientific">Scleroderma citrinum Foug A</name>
    <dbReference type="NCBI Taxonomy" id="1036808"/>
    <lineage>
        <taxon>Eukaryota</taxon>
        <taxon>Fungi</taxon>
        <taxon>Dikarya</taxon>
        <taxon>Basidiomycota</taxon>
        <taxon>Agaricomycotina</taxon>
        <taxon>Agaricomycetes</taxon>
        <taxon>Agaricomycetidae</taxon>
        <taxon>Boletales</taxon>
        <taxon>Sclerodermatineae</taxon>
        <taxon>Sclerodermataceae</taxon>
        <taxon>Scleroderma</taxon>
    </lineage>
</organism>
<sequence>MTTIPSVDVPPSADTQSSPLSEIEPKRPAPLDPATSKILIIGAGTFGLSTAYHLQEDGFRDVVVLDRAVELPARDAASTDINKIVRSTYADRFYTRLGQEAIAMWKDPMWEGCYHESGVITLGDAYMQHSYENDVAECSRVLVLPDPDSIRSAFPKSDAAPPSRCDALGTFTARTGYMNYDGGWAEAARAIKILIDVVVSRGAKVEGGKEVVTLLTEDARADGSRRTHGVQCSDGSTYFADRVIVATGSWTASNFPGLELDRMCLATGQTLGMIQLSAEEAKRYRECPVVLDFSTGHYVLPPNANNIIKTAVNSAGHTHMVVSTPRTILSHPDDSDGLRVPRSALRILRDRLRAVYPELAEKPWADTRLCWYTDSPDSDWVIGEFPGDSGLFLATSGSGHAFKATHSNQDLQFLPNVGRVVSDILQGKADAAVVAKCSINRVATNATKAERVQHVAQELDLEDLCGVEDLQLDAV</sequence>
<dbReference type="GO" id="GO:0004657">
    <property type="term" value="F:proline dehydrogenase activity"/>
    <property type="evidence" value="ECO:0007669"/>
    <property type="project" value="TreeGrafter"/>
</dbReference>
<evidence type="ECO:0000256" key="1">
    <source>
        <dbReference type="ARBA" id="ARBA00001974"/>
    </source>
</evidence>
<proteinExistence type="inferred from homology"/>
<keyword evidence="3" id="KW-0285">Flavoprotein</keyword>
<dbReference type="HOGENOM" id="CLU_007884_0_1_1"/>
<dbReference type="InParanoid" id="A0A0C3DTJ5"/>
<dbReference type="FunCoup" id="A0A0C3DTJ5">
    <property type="interactions" value="135"/>
</dbReference>
<accession>A0A0C3DTJ5</accession>
<dbReference type="STRING" id="1036808.A0A0C3DTJ5"/>
<dbReference type="InterPro" id="IPR006076">
    <property type="entry name" value="FAD-dep_OxRdtase"/>
</dbReference>
<dbReference type="Gene3D" id="3.50.50.60">
    <property type="entry name" value="FAD/NAD(P)-binding domain"/>
    <property type="match status" value="1"/>
</dbReference>
<feature type="region of interest" description="Disordered" evidence="6">
    <location>
        <begin position="1"/>
        <end position="30"/>
    </location>
</feature>
<evidence type="ECO:0000256" key="2">
    <source>
        <dbReference type="ARBA" id="ARBA00010989"/>
    </source>
</evidence>
<dbReference type="Proteomes" id="UP000053989">
    <property type="component" value="Unassembled WGS sequence"/>
</dbReference>
<keyword evidence="9" id="KW-1185">Reference proteome</keyword>
<dbReference type="Gene3D" id="3.30.9.10">
    <property type="entry name" value="D-Amino Acid Oxidase, subunit A, domain 2"/>
    <property type="match status" value="1"/>
</dbReference>
<keyword evidence="4" id="KW-0274">FAD</keyword>
<evidence type="ECO:0000313" key="8">
    <source>
        <dbReference type="EMBL" id="KIM63945.1"/>
    </source>
</evidence>
<dbReference type="SUPFAM" id="SSF51905">
    <property type="entry name" value="FAD/NAD(P)-binding domain"/>
    <property type="match status" value="1"/>
</dbReference>
<protein>
    <recommendedName>
        <fullName evidence="7">FAD dependent oxidoreductase domain-containing protein</fullName>
    </recommendedName>
</protein>
<reference evidence="8 9" key="1">
    <citation type="submission" date="2014-04" db="EMBL/GenBank/DDBJ databases">
        <authorList>
            <consortium name="DOE Joint Genome Institute"/>
            <person name="Kuo A."/>
            <person name="Kohler A."/>
            <person name="Nagy L.G."/>
            <person name="Floudas D."/>
            <person name="Copeland A."/>
            <person name="Barry K.W."/>
            <person name="Cichocki N."/>
            <person name="Veneault-Fourrey C."/>
            <person name="LaButti K."/>
            <person name="Lindquist E.A."/>
            <person name="Lipzen A."/>
            <person name="Lundell T."/>
            <person name="Morin E."/>
            <person name="Murat C."/>
            <person name="Sun H."/>
            <person name="Tunlid A."/>
            <person name="Henrissat B."/>
            <person name="Grigoriev I.V."/>
            <person name="Hibbett D.S."/>
            <person name="Martin F."/>
            <person name="Nordberg H.P."/>
            <person name="Cantor M.N."/>
            <person name="Hua S.X."/>
        </authorList>
    </citation>
    <scope>NUCLEOTIDE SEQUENCE [LARGE SCALE GENOMIC DNA]</scope>
    <source>
        <strain evidence="8 9">Foug A</strain>
    </source>
</reference>
<evidence type="ECO:0000256" key="4">
    <source>
        <dbReference type="ARBA" id="ARBA00022827"/>
    </source>
</evidence>
<dbReference type="PANTHER" id="PTHR10961:SF46">
    <property type="entry name" value="PEROXISOMAL SARCOSINE OXIDASE"/>
    <property type="match status" value="1"/>
</dbReference>
<evidence type="ECO:0000256" key="3">
    <source>
        <dbReference type="ARBA" id="ARBA00022630"/>
    </source>
</evidence>
<feature type="domain" description="FAD dependent oxidoreductase" evidence="7">
    <location>
        <begin position="37"/>
        <end position="405"/>
    </location>
</feature>
<evidence type="ECO:0000313" key="9">
    <source>
        <dbReference type="Proteomes" id="UP000053989"/>
    </source>
</evidence>
<evidence type="ECO:0000256" key="5">
    <source>
        <dbReference type="ARBA" id="ARBA00023002"/>
    </source>
</evidence>
<dbReference type="GO" id="GO:0050031">
    <property type="term" value="F:L-pipecolate oxidase activity"/>
    <property type="evidence" value="ECO:0007669"/>
    <property type="project" value="TreeGrafter"/>
</dbReference>
<evidence type="ECO:0000259" key="7">
    <source>
        <dbReference type="Pfam" id="PF01266"/>
    </source>
</evidence>
<dbReference type="Pfam" id="PF01266">
    <property type="entry name" value="DAO"/>
    <property type="match status" value="1"/>
</dbReference>
<keyword evidence="5" id="KW-0560">Oxidoreductase</keyword>
<name>A0A0C3DTJ5_9AGAM</name>
<evidence type="ECO:0000256" key="6">
    <source>
        <dbReference type="SAM" id="MobiDB-lite"/>
    </source>
</evidence>
<dbReference type="OrthoDB" id="2219495at2759"/>